<feature type="compositionally biased region" description="Low complexity" evidence="1">
    <location>
        <begin position="153"/>
        <end position="169"/>
    </location>
</feature>
<organism evidence="2 3">
    <name type="scientific">Sistotremastrum suecicum HHB10207 ss-3</name>
    <dbReference type="NCBI Taxonomy" id="1314776"/>
    <lineage>
        <taxon>Eukaryota</taxon>
        <taxon>Fungi</taxon>
        <taxon>Dikarya</taxon>
        <taxon>Basidiomycota</taxon>
        <taxon>Agaricomycotina</taxon>
        <taxon>Agaricomycetes</taxon>
        <taxon>Sistotremastrales</taxon>
        <taxon>Sistotremastraceae</taxon>
        <taxon>Sistotremastrum</taxon>
    </lineage>
</organism>
<evidence type="ECO:0000256" key="1">
    <source>
        <dbReference type="SAM" id="MobiDB-lite"/>
    </source>
</evidence>
<reference evidence="2 3" key="1">
    <citation type="journal article" date="2016" name="Mol. Biol. Evol.">
        <title>Comparative Genomics of Early-Diverging Mushroom-Forming Fungi Provides Insights into the Origins of Lignocellulose Decay Capabilities.</title>
        <authorList>
            <person name="Nagy L.G."/>
            <person name="Riley R."/>
            <person name="Tritt A."/>
            <person name="Adam C."/>
            <person name="Daum C."/>
            <person name="Floudas D."/>
            <person name="Sun H."/>
            <person name="Yadav J.S."/>
            <person name="Pangilinan J."/>
            <person name="Larsson K.H."/>
            <person name="Matsuura K."/>
            <person name="Barry K."/>
            <person name="Labutti K."/>
            <person name="Kuo R."/>
            <person name="Ohm R.A."/>
            <person name="Bhattacharya S.S."/>
            <person name="Shirouzu T."/>
            <person name="Yoshinaga Y."/>
            <person name="Martin F.M."/>
            <person name="Grigoriev I.V."/>
            <person name="Hibbett D.S."/>
        </authorList>
    </citation>
    <scope>NUCLEOTIDE SEQUENCE [LARGE SCALE GENOMIC DNA]</scope>
    <source>
        <strain evidence="2 3">HHB10207 ss-3</strain>
    </source>
</reference>
<dbReference type="EMBL" id="KV428271">
    <property type="protein sequence ID" value="KZT33056.1"/>
    <property type="molecule type" value="Genomic_DNA"/>
</dbReference>
<feature type="compositionally biased region" description="Low complexity" evidence="1">
    <location>
        <begin position="96"/>
        <end position="109"/>
    </location>
</feature>
<feature type="compositionally biased region" description="Polar residues" evidence="1">
    <location>
        <begin position="141"/>
        <end position="152"/>
    </location>
</feature>
<feature type="region of interest" description="Disordered" evidence="1">
    <location>
        <begin position="1"/>
        <end position="30"/>
    </location>
</feature>
<proteinExistence type="predicted"/>
<feature type="region of interest" description="Disordered" evidence="1">
    <location>
        <begin position="42"/>
        <end position="121"/>
    </location>
</feature>
<gene>
    <name evidence="2" type="ORF">SISSUDRAFT_1066458</name>
</gene>
<dbReference type="Proteomes" id="UP000076798">
    <property type="component" value="Unassembled WGS sequence"/>
</dbReference>
<dbReference type="AlphaFoldDB" id="A0A165YB37"/>
<feature type="region of interest" description="Disordered" evidence="1">
    <location>
        <begin position="140"/>
        <end position="178"/>
    </location>
</feature>
<sequence>MTLTAQSPDMQECGPLALQAPLPPSRQDDIESLLKRLLEIEFPPSSCNDEGSEYASEPDGYPPNWHIDQQGSDEHSETASGDSRIAPYSNVSHLQPRSPGSFSGDSSHSTRSELNLFPTYNNKEHPDFQSCLIERPRYLANTPSQSPNSMVTPTSRRPSSCPSRSQPHRSLQKEMSPRILHDGIDRCTKQESDCCQPPISSCGCRCNHSPTKTDQSSHAATNLTSGLTPPVNAVPGVFAFQTVPTITSVFPIYPVYFVASFQPSFAIYSSMQCPPPLSFSASYPNAQPQGHA</sequence>
<protein>
    <submittedName>
        <fullName evidence="2">Uncharacterized protein</fullName>
    </submittedName>
</protein>
<accession>A0A165YB37</accession>
<name>A0A165YB37_9AGAM</name>
<evidence type="ECO:0000313" key="3">
    <source>
        <dbReference type="Proteomes" id="UP000076798"/>
    </source>
</evidence>
<keyword evidence="3" id="KW-1185">Reference proteome</keyword>
<evidence type="ECO:0000313" key="2">
    <source>
        <dbReference type="EMBL" id="KZT33056.1"/>
    </source>
</evidence>